<evidence type="ECO:0000313" key="2">
    <source>
        <dbReference type="EMBL" id="THV50153.1"/>
    </source>
</evidence>
<comment type="caution">
    <text evidence="2">The sequence shown here is derived from an EMBL/GenBank/DDBJ whole genome shotgun (WGS) entry which is preliminary data.</text>
</comment>
<feature type="region of interest" description="Disordered" evidence="1">
    <location>
        <begin position="43"/>
        <end position="77"/>
    </location>
</feature>
<reference evidence="2 3" key="1">
    <citation type="submission" date="2017-12" db="EMBL/GenBank/DDBJ databases">
        <title>Comparative genomics of Botrytis spp.</title>
        <authorList>
            <person name="Valero-Jimenez C.A."/>
            <person name="Tapia P."/>
            <person name="Veloso J."/>
            <person name="Silva-Moreno E."/>
            <person name="Staats M."/>
            <person name="Valdes J.H."/>
            <person name="Van Kan J.A.L."/>
        </authorList>
    </citation>
    <scope>NUCLEOTIDE SEQUENCE [LARGE SCALE GENOMIC DNA]</scope>
    <source>
        <strain evidence="2 3">MUCL435</strain>
    </source>
</reference>
<organism evidence="2 3">
    <name type="scientific">Botrytis galanthina</name>
    <dbReference type="NCBI Taxonomy" id="278940"/>
    <lineage>
        <taxon>Eukaryota</taxon>
        <taxon>Fungi</taxon>
        <taxon>Dikarya</taxon>
        <taxon>Ascomycota</taxon>
        <taxon>Pezizomycotina</taxon>
        <taxon>Leotiomycetes</taxon>
        <taxon>Helotiales</taxon>
        <taxon>Sclerotiniaceae</taxon>
        <taxon>Botrytis</taxon>
    </lineage>
</organism>
<evidence type="ECO:0000256" key="1">
    <source>
        <dbReference type="SAM" id="MobiDB-lite"/>
    </source>
</evidence>
<dbReference type="Proteomes" id="UP000308671">
    <property type="component" value="Unassembled WGS sequence"/>
</dbReference>
<dbReference type="EMBL" id="PQXL01000163">
    <property type="protein sequence ID" value="THV50153.1"/>
    <property type="molecule type" value="Genomic_DNA"/>
</dbReference>
<feature type="compositionally biased region" description="Basic and acidic residues" evidence="1">
    <location>
        <begin position="65"/>
        <end position="77"/>
    </location>
</feature>
<evidence type="ECO:0000313" key="3">
    <source>
        <dbReference type="Proteomes" id="UP000308671"/>
    </source>
</evidence>
<protein>
    <submittedName>
        <fullName evidence="2">Uncharacterized protein</fullName>
    </submittedName>
</protein>
<proteinExistence type="predicted"/>
<sequence length="77" mass="8687">MVTGNFTFSNIHHKTPISFQTGFKKARASQDVLSTVFRPVYRGGFPPSPSADRAPYVRDISGSNSEKRERMCQKVEH</sequence>
<keyword evidence="3" id="KW-1185">Reference proteome</keyword>
<accession>A0A4S8QXN2</accession>
<dbReference type="AlphaFoldDB" id="A0A4S8QXN2"/>
<name>A0A4S8QXN2_9HELO</name>
<gene>
    <name evidence="2" type="ORF">BGAL_0163g00210</name>
</gene>